<dbReference type="GO" id="GO:0030968">
    <property type="term" value="P:endoplasmic reticulum unfolded protein response"/>
    <property type="evidence" value="ECO:0007669"/>
    <property type="project" value="TreeGrafter"/>
</dbReference>
<proteinExistence type="predicted"/>
<reference evidence="4 5" key="1">
    <citation type="submission" date="2020-08" db="EMBL/GenBank/DDBJ databases">
        <title>Genomic Encyclopedia of Type Strains, Phase IV (KMG-IV): sequencing the most valuable type-strain genomes for metagenomic binning, comparative biology and taxonomic classification.</title>
        <authorList>
            <person name="Goeker M."/>
        </authorList>
    </citation>
    <scope>NUCLEOTIDE SEQUENCE [LARGE SCALE GENOMIC DNA]</scope>
    <source>
        <strain evidence="4 5">DSM 101806</strain>
    </source>
</reference>
<dbReference type="InterPro" id="IPR019734">
    <property type="entry name" value="TPR_rpt"/>
</dbReference>
<dbReference type="Gene3D" id="1.25.40.10">
    <property type="entry name" value="Tetratricopeptide repeat domain"/>
    <property type="match status" value="1"/>
</dbReference>
<evidence type="ECO:0000256" key="1">
    <source>
        <dbReference type="ARBA" id="ARBA00022737"/>
    </source>
</evidence>
<keyword evidence="5" id="KW-1185">Reference proteome</keyword>
<dbReference type="PROSITE" id="PS50005">
    <property type="entry name" value="TPR"/>
    <property type="match status" value="2"/>
</dbReference>
<dbReference type="Pfam" id="PF13469">
    <property type="entry name" value="Sulfotransfer_3"/>
    <property type="match status" value="1"/>
</dbReference>
<dbReference type="GO" id="GO:0035269">
    <property type="term" value="P:protein O-linked glycosylation via mannose"/>
    <property type="evidence" value="ECO:0007669"/>
    <property type="project" value="TreeGrafter"/>
</dbReference>
<dbReference type="EMBL" id="JACIEH010000001">
    <property type="protein sequence ID" value="MBB4097295.1"/>
    <property type="molecule type" value="Genomic_DNA"/>
</dbReference>
<dbReference type="InterPro" id="IPR052346">
    <property type="entry name" value="O-mannosyl-transferase_TMTC"/>
</dbReference>
<dbReference type="Proteomes" id="UP000557392">
    <property type="component" value="Unassembled WGS sequence"/>
</dbReference>
<feature type="repeat" description="TPR" evidence="3">
    <location>
        <begin position="203"/>
        <end position="236"/>
    </location>
</feature>
<dbReference type="Pfam" id="PF13432">
    <property type="entry name" value="TPR_16"/>
    <property type="match status" value="3"/>
</dbReference>
<dbReference type="SUPFAM" id="SSF48452">
    <property type="entry name" value="TPR-like"/>
    <property type="match status" value="1"/>
</dbReference>
<sequence>MTSAALASALRLLDTSPAQAADQARALLATYPGQPDALALLGRALRKLGRDAEAAAADRAAIDASLRTRELAAAGAALAQGNLAAAEGLVRGVLRVAPDTVVALVMLAEIAGTLGIHGEAEAQLRRAIALAPDYVEAWVNLALVLFNQRRTDESLALLDAAVAREPGNVRAAGTKANILAQTGEYDAAAATYEALLAQIGDNAEVRLWYGNLLKTMGRQDESVAAYRRATELAPDLAEAWWSLSELKAGRITDADVQVMEAALASAAGDQRRLFLHFALGKAFEERKDWAASFAHYADGNRLRRGIEPHDAKLVSAEVDRAAAFYTPDFFEKRAGWGAPAPDPIFILGMPRAGSTLLEQILASHPQVEGTSELPDIPQLVQGLVAARWRDLGAAHPEILASLDADTARRLGERYLESAARHRKSDAPFFIDKLPNNWLYAGFIRLILPGARIIDARRAAMACCFSNFKQHFARGQTFAYSLEDLGSYYRDYVRLMAHFDGAMPGVIHRVQHEDLLDDSEGEIRRMLDFLGLPFDERCLRPHENNRPVRTASSEQVRRPINRDAVDLWRNYAPWLGPLKDALGEN</sequence>
<keyword evidence="1" id="KW-0677">Repeat</keyword>
<dbReference type="PANTHER" id="PTHR44227">
    <property type="match status" value="1"/>
</dbReference>
<comment type="caution">
    <text evidence="4">The sequence shown here is derived from an EMBL/GenBank/DDBJ whole genome shotgun (WGS) entry which is preliminary data.</text>
</comment>
<evidence type="ECO:0000256" key="3">
    <source>
        <dbReference type="PROSITE-ProRule" id="PRU00339"/>
    </source>
</evidence>
<gene>
    <name evidence="4" type="ORF">GGR46_000828</name>
</gene>
<keyword evidence="2 3" id="KW-0802">TPR repeat</keyword>
<dbReference type="SMART" id="SM00028">
    <property type="entry name" value="TPR"/>
    <property type="match status" value="5"/>
</dbReference>
<dbReference type="SUPFAM" id="SSF52540">
    <property type="entry name" value="P-loop containing nucleoside triphosphate hydrolases"/>
    <property type="match status" value="1"/>
</dbReference>
<dbReference type="InterPro" id="IPR027417">
    <property type="entry name" value="P-loop_NTPase"/>
</dbReference>
<accession>A0A7W6JRU6</accession>
<evidence type="ECO:0000256" key="2">
    <source>
        <dbReference type="ARBA" id="ARBA00022803"/>
    </source>
</evidence>
<feature type="repeat" description="TPR" evidence="3">
    <location>
        <begin position="135"/>
        <end position="168"/>
    </location>
</feature>
<dbReference type="GO" id="GO:0000030">
    <property type="term" value="F:mannosyltransferase activity"/>
    <property type="evidence" value="ECO:0007669"/>
    <property type="project" value="TreeGrafter"/>
</dbReference>
<dbReference type="AlphaFoldDB" id="A0A7W6JRU6"/>
<evidence type="ECO:0000313" key="5">
    <source>
        <dbReference type="Proteomes" id="UP000557392"/>
    </source>
</evidence>
<dbReference type="InterPro" id="IPR011990">
    <property type="entry name" value="TPR-like_helical_dom_sf"/>
</dbReference>
<dbReference type="Gene3D" id="3.40.50.300">
    <property type="entry name" value="P-loop containing nucleotide triphosphate hydrolases"/>
    <property type="match status" value="1"/>
</dbReference>
<organism evidence="4 5">
    <name type="scientific">Sphingomonas kyeonggiensis</name>
    <dbReference type="NCBI Taxonomy" id="1268553"/>
    <lineage>
        <taxon>Bacteria</taxon>
        <taxon>Pseudomonadati</taxon>
        <taxon>Pseudomonadota</taxon>
        <taxon>Alphaproteobacteria</taxon>
        <taxon>Sphingomonadales</taxon>
        <taxon>Sphingomonadaceae</taxon>
        <taxon>Sphingomonas</taxon>
    </lineage>
</organism>
<dbReference type="Pfam" id="PF13181">
    <property type="entry name" value="TPR_8"/>
    <property type="match status" value="1"/>
</dbReference>
<evidence type="ECO:0000313" key="4">
    <source>
        <dbReference type="EMBL" id="MBB4097295.1"/>
    </source>
</evidence>
<dbReference type="RefSeq" id="WP_183994813.1">
    <property type="nucleotide sequence ID" value="NZ_JACIEH010000001.1"/>
</dbReference>
<name>A0A7W6JRU6_9SPHN</name>
<dbReference type="PANTHER" id="PTHR44227:SF3">
    <property type="entry name" value="PROTEIN O-MANNOSYL-TRANSFERASE TMTC4"/>
    <property type="match status" value="1"/>
</dbReference>
<protein>
    <submittedName>
        <fullName evidence="4">Tetratricopeptide (TPR) repeat protein</fullName>
    </submittedName>
</protein>